<dbReference type="Pfam" id="PF02469">
    <property type="entry name" value="Fasciclin"/>
    <property type="match status" value="1"/>
</dbReference>
<feature type="non-terminal residue" evidence="3">
    <location>
        <position position="392"/>
    </location>
</feature>
<feature type="non-terminal residue" evidence="3">
    <location>
        <position position="1"/>
    </location>
</feature>
<organism evidence="3 4">
    <name type="scientific">Cyclostephanos tholiformis</name>
    <dbReference type="NCBI Taxonomy" id="382380"/>
    <lineage>
        <taxon>Eukaryota</taxon>
        <taxon>Sar</taxon>
        <taxon>Stramenopiles</taxon>
        <taxon>Ochrophyta</taxon>
        <taxon>Bacillariophyta</taxon>
        <taxon>Coscinodiscophyceae</taxon>
        <taxon>Thalassiosirophycidae</taxon>
        <taxon>Stephanodiscales</taxon>
        <taxon>Stephanodiscaceae</taxon>
        <taxon>Cyclostephanos</taxon>
    </lineage>
</organism>
<dbReference type="Proteomes" id="UP001530377">
    <property type="component" value="Unassembled WGS sequence"/>
</dbReference>
<name>A0ABD3SG24_9STRA</name>
<keyword evidence="4" id="KW-1185">Reference proteome</keyword>
<evidence type="ECO:0000256" key="1">
    <source>
        <dbReference type="SAM" id="SignalP"/>
    </source>
</evidence>
<evidence type="ECO:0000313" key="3">
    <source>
        <dbReference type="EMBL" id="KAL3823392.1"/>
    </source>
</evidence>
<dbReference type="Gene3D" id="2.30.180.10">
    <property type="entry name" value="FAS1 domain"/>
    <property type="match status" value="1"/>
</dbReference>
<dbReference type="SUPFAM" id="SSF82153">
    <property type="entry name" value="FAS1 domain"/>
    <property type="match status" value="1"/>
</dbReference>
<dbReference type="InterPro" id="IPR050904">
    <property type="entry name" value="Adhesion/Biosynth-related"/>
</dbReference>
<keyword evidence="1" id="KW-0732">Signal</keyword>
<sequence>TMIPKASVILAALVLALVASRFAPVDAFVAPSSSVDVTSRGRMPPPPFTALRETPVVDGRSKDGGASELSIQSFLQENYPLFESLLLSRVPNIYDTLRSSDSSSGYTIFCPSNAVMENIDPKRRIQIVDPRNDEVTEKLARYHVISNGRVTWERLKREDWTVPRSADGVAALSIGGVLTLGGELRVGRSKSGGFLGFGAREDGGVVIGNNEARVVKSTAVGKNGVVHEVDGFVAPDLIWSFGWVKYSFNTPMNREAVASSTTLLSALNLAVMTVATTGLPLSPFVGSTLPGTTLLSPPPTANIAPWGGLMTALNSDIPNMPRFDMQNVPPWYSSGLSLPSRARDARSFILVPISDNVSPDVEGMMGVINPVGVATATLTSTLSNVRWVDVSA</sequence>
<feature type="signal peptide" evidence="1">
    <location>
        <begin position="1"/>
        <end position="27"/>
    </location>
</feature>
<dbReference type="PANTHER" id="PTHR10900">
    <property type="entry name" value="PERIOSTIN-RELATED"/>
    <property type="match status" value="1"/>
</dbReference>
<protein>
    <recommendedName>
        <fullName evidence="2">FAS1 domain-containing protein</fullName>
    </recommendedName>
</protein>
<proteinExistence type="predicted"/>
<accession>A0ABD3SG24</accession>
<dbReference type="InterPro" id="IPR000782">
    <property type="entry name" value="FAS1_domain"/>
</dbReference>
<feature type="domain" description="FAS1" evidence="2">
    <location>
        <begin position="68"/>
        <end position="233"/>
    </location>
</feature>
<evidence type="ECO:0000259" key="2">
    <source>
        <dbReference type="PROSITE" id="PS50213"/>
    </source>
</evidence>
<dbReference type="EMBL" id="JALLPB020000039">
    <property type="protein sequence ID" value="KAL3823392.1"/>
    <property type="molecule type" value="Genomic_DNA"/>
</dbReference>
<dbReference type="PANTHER" id="PTHR10900:SF77">
    <property type="entry name" value="FI19380P1"/>
    <property type="match status" value="1"/>
</dbReference>
<dbReference type="AlphaFoldDB" id="A0ABD3SG24"/>
<evidence type="ECO:0000313" key="4">
    <source>
        <dbReference type="Proteomes" id="UP001530377"/>
    </source>
</evidence>
<comment type="caution">
    <text evidence="3">The sequence shown here is derived from an EMBL/GenBank/DDBJ whole genome shotgun (WGS) entry which is preliminary data.</text>
</comment>
<dbReference type="SMART" id="SM00554">
    <property type="entry name" value="FAS1"/>
    <property type="match status" value="1"/>
</dbReference>
<reference evidence="3 4" key="1">
    <citation type="submission" date="2024-10" db="EMBL/GenBank/DDBJ databases">
        <title>Updated reference genomes for cyclostephanoid diatoms.</title>
        <authorList>
            <person name="Roberts W.R."/>
            <person name="Alverson A.J."/>
        </authorList>
    </citation>
    <scope>NUCLEOTIDE SEQUENCE [LARGE SCALE GENOMIC DNA]</scope>
    <source>
        <strain evidence="3 4">AJA228-03</strain>
    </source>
</reference>
<dbReference type="PROSITE" id="PS50213">
    <property type="entry name" value="FAS1"/>
    <property type="match status" value="1"/>
</dbReference>
<gene>
    <name evidence="3" type="ORF">ACHAXA_008887</name>
</gene>
<feature type="chain" id="PRO_5044820357" description="FAS1 domain-containing protein" evidence="1">
    <location>
        <begin position="28"/>
        <end position="392"/>
    </location>
</feature>
<dbReference type="AntiFam" id="ANF00206">
    <property type="entry name" value="Shadow ORF (opposite sucB)"/>
</dbReference>
<dbReference type="InterPro" id="IPR036378">
    <property type="entry name" value="FAS1_dom_sf"/>
</dbReference>